<proteinExistence type="predicted"/>
<organism evidence="2 3">
    <name type="scientific">Nyctereutes procyonoides</name>
    <name type="common">Raccoon dog</name>
    <name type="synonym">Canis procyonoides</name>
    <dbReference type="NCBI Taxonomy" id="34880"/>
    <lineage>
        <taxon>Eukaryota</taxon>
        <taxon>Metazoa</taxon>
        <taxon>Chordata</taxon>
        <taxon>Craniata</taxon>
        <taxon>Vertebrata</taxon>
        <taxon>Euteleostomi</taxon>
        <taxon>Mammalia</taxon>
        <taxon>Eutheria</taxon>
        <taxon>Laurasiatheria</taxon>
        <taxon>Carnivora</taxon>
        <taxon>Caniformia</taxon>
        <taxon>Canidae</taxon>
        <taxon>Nyctereutes</taxon>
    </lineage>
</organism>
<dbReference type="Proteomes" id="UP000645828">
    <property type="component" value="Unassembled WGS sequence"/>
</dbReference>
<evidence type="ECO:0000256" key="1">
    <source>
        <dbReference type="SAM" id="MobiDB-lite"/>
    </source>
</evidence>
<dbReference type="EMBL" id="CAJHUB010000678">
    <property type="protein sequence ID" value="CAD7677092.1"/>
    <property type="molecule type" value="Genomic_DNA"/>
</dbReference>
<feature type="region of interest" description="Disordered" evidence="1">
    <location>
        <begin position="1"/>
        <end position="21"/>
    </location>
</feature>
<keyword evidence="3" id="KW-1185">Reference proteome</keyword>
<protein>
    <submittedName>
        <fullName evidence="2">(raccoon dog) hypothetical protein</fullName>
    </submittedName>
</protein>
<evidence type="ECO:0000313" key="2">
    <source>
        <dbReference type="EMBL" id="CAD7677092.1"/>
    </source>
</evidence>
<evidence type="ECO:0000313" key="3">
    <source>
        <dbReference type="Proteomes" id="UP000645828"/>
    </source>
</evidence>
<gene>
    <name evidence="2" type="ORF">NYPRO_LOCUS9888</name>
</gene>
<dbReference type="AlphaFoldDB" id="A0A811YS03"/>
<comment type="caution">
    <text evidence="2">The sequence shown here is derived from an EMBL/GenBank/DDBJ whole genome shotgun (WGS) entry which is preliminary data.</text>
</comment>
<accession>A0A811YS03</accession>
<sequence length="58" mass="6630">MGWPQSCDQPGAGRPARDLVRDTSPRMQYFYLFYSTRSDVGKGKEGQRRERLHDGGVL</sequence>
<name>A0A811YS03_NYCPR</name>
<reference evidence="2" key="1">
    <citation type="submission" date="2020-12" db="EMBL/GenBank/DDBJ databases">
        <authorList>
            <consortium name="Molecular Ecology Group"/>
        </authorList>
    </citation>
    <scope>NUCLEOTIDE SEQUENCE</scope>
    <source>
        <strain evidence="2">TBG_1078</strain>
    </source>
</reference>